<dbReference type="STRING" id="1120920.SAMN03080599_02510"/>
<dbReference type="Pfam" id="PF13561">
    <property type="entry name" value="adh_short_C2"/>
    <property type="match status" value="1"/>
</dbReference>
<comment type="similarity">
    <text evidence="1">Belongs to the short-chain dehydrogenases/reductases (SDR) family.</text>
</comment>
<dbReference type="InterPro" id="IPR051122">
    <property type="entry name" value="SDR_DHRS6-like"/>
</dbReference>
<dbReference type="GO" id="GO:0016491">
    <property type="term" value="F:oxidoreductase activity"/>
    <property type="evidence" value="ECO:0007669"/>
    <property type="project" value="UniProtKB-KW"/>
</dbReference>
<proteinExistence type="inferred from homology"/>
<evidence type="ECO:0000256" key="1">
    <source>
        <dbReference type="ARBA" id="ARBA00006484"/>
    </source>
</evidence>
<dbReference type="SUPFAM" id="SSF51735">
    <property type="entry name" value="NAD(P)-binding Rossmann-fold domains"/>
    <property type="match status" value="1"/>
</dbReference>
<dbReference type="Gene3D" id="3.40.50.720">
    <property type="entry name" value="NAD(P)-binding Rossmann-like Domain"/>
    <property type="match status" value="1"/>
</dbReference>
<gene>
    <name evidence="3" type="ORF">SAMN03080599_02510</name>
</gene>
<evidence type="ECO:0000313" key="4">
    <source>
        <dbReference type="Proteomes" id="UP000199208"/>
    </source>
</evidence>
<dbReference type="CDD" id="cd05233">
    <property type="entry name" value="SDR_c"/>
    <property type="match status" value="1"/>
</dbReference>
<dbReference type="EMBL" id="FMWL01000015">
    <property type="protein sequence ID" value="SCZ80908.1"/>
    <property type="molecule type" value="Genomic_DNA"/>
</dbReference>
<dbReference type="RefSeq" id="WP_092592024.1">
    <property type="nucleotide sequence ID" value="NZ_FMWL01000015.1"/>
</dbReference>
<dbReference type="InterPro" id="IPR002347">
    <property type="entry name" value="SDR_fam"/>
</dbReference>
<evidence type="ECO:0000313" key="3">
    <source>
        <dbReference type="EMBL" id="SCZ80908.1"/>
    </source>
</evidence>
<keyword evidence="4" id="KW-1185">Reference proteome</keyword>
<keyword evidence="2" id="KW-0560">Oxidoreductase</keyword>
<accession>A0A1G5S409</accession>
<evidence type="ECO:0000256" key="2">
    <source>
        <dbReference type="ARBA" id="ARBA00023002"/>
    </source>
</evidence>
<dbReference type="PRINTS" id="PR00081">
    <property type="entry name" value="GDHRDH"/>
</dbReference>
<sequence length="241" mass="24985">MTGKILIYGGSGAVGSASAEILKGLGYDLHLVGSTEEKLKSVAERLDASYTVADIRDPQAFKQVAEDAGKALAGMVYAVGSINLKSFRRLEEEDFLADFRLNALGAALAVQSALPALKKHPGVASVVLYSSVAVQQGMTMHASLSMAKGAVEGLARALAAELAPQIRVNAIAPSLLQDSTLSSAIIKSPETVESIAKTHALKRLGKPGDIAELTAFLISDKAGWITGQILGVDGGRSTVQG</sequence>
<dbReference type="PANTHER" id="PTHR43477">
    <property type="entry name" value="DIHYDROANTICAPSIN 7-DEHYDROGENASE"/>
    <property type="match status" value="1"/>
</dbReference>
<protein>
    <submittedName>
        <fullName evidence="3">NAD(P)-dependent dehydrogenase, short-chain alcohol dehydrogenase family</fullName>
    </submittedName>
</protein>
<dbReference type="InterPro" id="IPR036291">
    <property type="entry name" value="NAD(P)-bd_dom_sf"/>
</dbReference>
<organism evidence="3 4">
    <name type="scientific">Acidaminobacter hydrogenoformans DSM 2784</name>
    <dbReference type="NCBI Taxonomy" id="1120920"/>
    <lineage>
        <taxon>Bacteria</taxon>
        <taxon>Bacillati</taxon>
        <taxon>Bacillota</taxon>
        <taxon>Clostridia</taxon>
        <taxon>Peptostreptococcales</taxon>
        <taxon>Acidaminobacteraceae</taxon>
        <taxon>Acidaminobacter</taxon>
    </lineage>
</organism>
<reference evidence="3 4" key="1">
    <citation type="submission" date="2016-10" db="EMBL/GenBank/DDBJ databases">
        <authorList>
            <person name="de Groot N.N."/>
        </authorList>
    </citation>
    <scope>NUCLEOTIDE SEQUENCE [LARGE SCALE GENOMIC DNA]</scope>
    <source>
        <strain evidence="3 4">DSM 2784</strain>
    </source>
</reference>
<dbReference type="AlphaFoldDB" id="A0A1G5S409"/>
<dbReference type="PANTHER" id="PTHR43477:SF1">
    <property type="entry name" value="DIHYDROANTICAPSIN 7-DEHYDROGENASE"/>
    <property type="match status" value="1"/>
</dbReference>
<dbReference type="OrthoDB" id="1999550at2"/>
<name>A0A1G5S409_9FIRM</name>
<dbReference type="Proteomes" id="UP000199208">
    <property type="component" value="Unassembled WGS sequence"/>
</dbReference>